<reference evidence="1" key="1">
    <citation type="submission" date="2020-06" db="EMBL/GenBank/DDBJ databases">
        <authorList>
            <person name="Li T."/>
            <person name="Hu X."/>
            <person name="Zhang T."/>
            <person name="Song X."/>
            <person name="Zhang H."/>
            <person name="Dai N."/>
            <person name="Sheng W."/>
            <person name="Hou X."/>
            <person name="Wei L."/>
        </authorList>
    </citation>
    <scope>NUCLEOTIDE SEQUENCE</scope>
    <source>
        <strain evidence="1">KEN1</strain>
        <tissue evidence="1">Leaf</tissue>
    </source>
</reference>
<gene>
    <name evidence="1" type="ORF">Slati_2202000</name>
</gene>
<sequence length="123" mass="13574">MEGQSLLLDEGQNNLAADFLKRQFSAANHPPTGIAALFLNKDIRLADGPKLNEEVPYMVPESRLPVEQDPMMVDLNDQVEEDTFPSKPAPLAGAGEECAPPLLKQRELSSQQRLLQLVNELLP</sequence>
<proteinExistence type="predicted"/>
<evidence type="ECO:0000313" key="1">
    <source>
        <dbReference type="EMBL" id="KAL0444793.1"/>
    </source>
</evidence>
<name>A0AAW2WTB8_9LAMI</name>
<protein>
    <submittedName>
        <fullName evidence="1">Uncharacterized protein</fullName>
    </submittedName>
</protein>
<accession>A0AAW2WTB8</accession>
<comment type="caution">
    <text evidence="1">The sequence shown here is derived from an EMBL/GenBank/DDBJ whole genome shotgun (WGS) entry which is preliminary data.</text>
</comment>
<reference evidence="1" key="2">
    <citation type="journal article" date="2024" name="Plant">
        <title>Genomic evolution and insights into agronomic trait innovations of Sesamum species.</title>
        <authorList>
            <person name="Miao H."/>
            <person name="Wang L."/>
            <person name="Qu L."/>
            <person name="Liu H."/>
            <person name="Sun Y."/>
            <person name="Le M."/>
            <person name="Wang Q."/>
            <person name="Wei S."/>
            <person name="Zheng Y."/>
            <person name="Lin W."/>
            <person name="Duan Y."/>
            <person name="Cao H."/>
            <person name="Xiong S."/>
            <person name="Wang X."/>
            <person name="Wei L."/>
            <person name="Li C."/>
            <person name="Ma Q."/>
            <person name="Ju M."/>
            <person name="Zhao R."/>
            <person name="Li G."/>
            <person name="Mu C."/>
            <person name="Tian Q."/>
            <person name="Mei H."/>
            <person name="Zhang T."/>
            <person name="Gao T."/>
            <person name="Zhang H."/>
        </authorList>
    </citation>
    <scope>NUCLEOTIDE SEQUENCE</scope>
    <source>
        <strain evidence="1">KEN1</strain>
    </source>
</reference>
<dbReference type="EMBL" id="JACGWN010000007">
    <property type="protein sequence ID" value="KAL0444793.1"/>
    <property type="molecule type" value="Genomic_DNA"/>
</dbReference>
<organism evidence="1">
    <name type="scientific">Sesamum latifolium</name>
    <dbReference type="NCBI Taxonomy" id="2727402"/>
    <lineage>
        <taxon>Eukaryota</taxon>
        <taxon>Viridiplantae</taxon>
        <taxon>Streptophyta</taxon>
        <taxon>Embryophyta</taxon>
        <taxon>Tracheophyta</taxon>
        <taxon>Spermatophyta</taxon>
        <taxon>Magnoliopsida</taxon>
        <taxon>eudicotyledons</taxon>
        <taxon>Gunneridae</taxon>
        <taxon>Pentapetalae</taxon>
        <taxon>asterids</taxon>
        <taxon>lamiids</taxon>
        <taxon>Lamiales</taxon>
        <taxon>Pedaliaceae</taxon>
        <taxon>Sesamum</taxon>
    </lineage>
</organism>
<dbReference type="AlphaFoldDB" id="A0AAW2WTB8"/>